<dbReference type="SUPFAM" id="SSF55874">
    <property type="entry name" value="ATPase domain of HSP90 chaperone/DNA topoisomerase II/histidine kinase"/>
    <property type="match status" value="1"/>
</dbReference>
<dbReference type="GO" id="GO:0016020">
    <property type="term" value="C:membrane"/>
    <property type="evidence" value="ECO:0007669"/>
    <property type="project" value="UniProtKB-SubCell"/>
</dbReference>
<dbReference type="InterPro" id="IPR052162">
    <property type="entry name" value="Sensor_kinase/Photoreceptor"/>
</dbReference>
<dbReference type="PRINTS" id="PR00344">
    <property type="entry name" value="BCTRLSENSOR"/>
</dbReference>
<organism evidence="15 16">
    <name type="scientific">Mesoterricola sediminis</name>
    <dbReference type="NCBI Taxonomy" id="2927980"/>
    <lineage>
        <taxon>Bacteria</taxon>
        <taxon>Pseudomonadati</taxon>
        <taxon>Acidobacteriota</taxon>
        <taxon>Holophagae</taxon>
        <taxon>Holophagales</taxon>
        <taxon>Holophagaceae</taxon>
        <taxon>Mesoterricola</taxon>
    </lineage>
</organism>
<dbReference type="InterPro" id="IPR005467">
    <property type="entry name" value="His_kinase_dom"/>
</dbReference>
<evidence type="ECO:0000256" key="6">
    <source>
        <dbReference type="ARBA" id="ARBA00022692"/>
    </source>
</evidence>
<keyword evidence="5" id="KW-0808">Transferase</keyword>
<keyword evidence="9" id="KW-0067">ATP-binding</keyword>
<feature type="transmembrane region" description="Helical" evidence="13">
    <location>
        <begin position="30"/>
        <end position="49"/>
    </location>
</feature>
<proteinExistence type="predicted"/>
<keyword evidence="7" id="KW-0547">Nucleotide-binding</keyword>
<keyword evidence="16" id="KW-1185">Reference proteome</keyword>
<dbReference type="KEGG" id="msea:METESE_19020"/>
<dbReference type="InterPro" id="IPR003661">
    <property type="entry name" value="HisK_dim/P_dom"/>
</dbReference>
<name>A0AA48GSP0_9BACT</name>
<feature type="transmembrane region" description="Helical" evidence="13">
    <location>
        <begin position="196"/>
        <end position="216"/>
    </location>
</feature>
<evidence type="ECO:0000256" key="10">
    <source>
        <dbReference type="ARBA" id="ARBA00022989"/>
    </source>
</evidence>
<evidence type="ECO:0000256" key="2">
    <source>
        <dbReference type="ARBA" id="ARBA00004141"/>
    </source>
</evidence>
<feature type="transmembrane region" description="Helical" evidence="13">
    <location>
        <begin position="249"/>
        <end position="270"/>
    </location>
</feature>
<dbReference type="PROSITE" id="PS50109">
    <property type="entry name" value="HIS_KIN"/>
    <property type="match status" value="1"/>
</dbReference>
<dbReference type="InterPro" id="IPR036097">
    <property type="entry name" value="HisK_dim/P_sf"/>
</dbReference>
<feature type="domain" description="Histidine kinase" evidence="14">
    <location>
        <begin position="432"/>
        <end position="641"/>
    </location>
</feature>
<dbReference type="InterPro" id="IPR038318">
    <property type="entry name" value="KdpD_sf"/>
</dbReference>
<evidence type="ECO:0000256" key="11">
    <source>
        <dbReference type="ARBA" id="ARBA00023012"/>
    </source>
</evidence>
<evidence type="ECO:0000256" key="9">
    <source>
        <dbReference type="ARBA" id="ARBA00022840"/>
    </source>
</evidence>
<evidence type="ECO:0000256" key="1">
    <source>
        <dbReference type="ARBA" id="ARBA00000085"/>
    </source>
</evidence>
<feature type="transmembrane region" description="Helical" evidence="13">
    <location>
        <begin position="61"/>
        <end position="81"/>
    </location>
</feature>
<dbReference type="Gene3D" id="1.20.120.620">
    <property type="entry name" value="Backbone structure of the membrane domain of e. Coli histidine kinase receptor kdpd"/>
    <property type="match status" value="1"/>
</dbReference>
<evidence type="ECO:0000256" key="12">
    <source>
        <dbReference type="ARBA" id="ARBA00023136"/>
    </source>
</evidence>
<keyword evidence="11" id="KW-0902">Two-component regulatory system</keyword>
<keyword evidence="12 13" id="KW-0472">Membrane</keyword>
<feature type="transmembrane region" description="Helical" evidence="13">
    <location>
        <begin position="366"/>
        <end position="385"/>
    </location>
</feature>
<dbReference type="Pfam" id="PF13493">
    <property type="entry name" value="DUF4118"/>
    <property type="match status" value="1"/>
</dbReference>
<feature type="transmembrane region" description="Helical" evidence="13">
    <location>
        <begin position="329"/>
        <end position="351"/>
    </location>
</feature>
<feature type="transmembrane region" description="Helical" evidence="13">
    <location>
        <begin position="93"/>
        <end position="111"/>
    </location>
</feature>
<protein>
    <recommendedName>
        <fullName evidence="3">histidine kinase</fullName>
        <ecNumber evidence="3">2.7.13.3</ecNumber>
    </recommendedName>
</protein>
<keyword evidence="4" id="KW-0597">Phosphoprotein</keyword>
<dbReference type="PANTHER" id="PTHR43304:SF1">
    <property type="entry name" value="PAC DOMAIN-CONTAINING PROTEIN"/>
    <property type="match status" value="1"/>
</dbReference>
<dbReference type="SMART" id="SM00388">
    <property type="entry name" value="HisKA"/>
    <property type="match status" value="1"/>
</dbReference>
<feature type="transmembrane region" description="Helical" evidence="13">
    <location>
        <begin position="290"/>
        <end position="309"/>
    </location>
</feature>
<dbReference type="FunFam" id="3.30.565.10:FF:000006">
    <property type="entry name" value="Sensor histidine kinase WalK"/>
    <property type="match status" value="1"/>
</dbReference>
<gene>
    <name evidence="15" type="ORF">METESE_19020</name>
</gene>
<dbReference type="InterPro" id="IPR036890">
    <property type="entry name" value="HATPase_C_sf"/>
</dbReference>
<feature type="transmembrane region" description="Helical" evidence="13">
    <location>
        <begin position="222"/>
        <end position="242"/>
    </location>
</feature>
<evidence type="ECO:0000256" key="4">
    <source>
        <dbReference type="ARBA" id="ARBA00022553"/>
    </source>
</evidence>
<dbReference type="CDD" id="cd00082">
    <property type="entry name" value="HisKA"/>
    <property type="match status" value="1"/>
</dbReference>
<dbReference type="EC" id="2.7.13.3" evidence="3"/>
<feature type="transmembrane region" description="Helical" evidence="13">
    <location>
        <begin position="160"/>
        <end position="184"/>
    </location>
</feature>
<dbReference type="InterPro" id="IPR025201">
    <property type="entry name" value="KdpD_TM"/>
</dbReference>
<evidence type="ECO:0000256" key="7">
    <source>
        <dbReference type="ARBA" id="ARBA00022741"/>
    </source>
</evidence>
<keyword evidence="10 13" id="KW-1133">Transmembrane helix</keyword>
<dbReference type="PANTHER" id="PTHR43304">
    <property type="entry name" value="PHYTOCHROME-LIKE PROTEIN CPH1"/>
    <property type="match status" value="1"/>
</dbReference>
<evidence type="ECO:0000256" key="13">
    <source>
        <dbReference type="SAM" id="Phobius"/>
    </source>
</evidence>
<dbReference type="AlphaFoldDB" id="A0AA48GSP0"/>
<keyword evidence="6 13" id="KW-0812">Transmembrane</keyword>
<dbReference type="GO" id="GO:0005524">
    <property type="term" value="F:ATP binding"/>
    <property type="evidence" value="ECO:0007669"/>
    <property type="project" value="UniProtKB-KW"/>
</dbReference>
<dbReference type="InterPro" id="IPR004358">
    <property type="entry name" value="Sig_transdc_His_kin-like_C"/>
</dbReference>
<dbReference type="SUPFAM" id="SSF47384">
    <property type="entry name" value="Homodimeric domain of signal transducing histidine kinase"/>
    <property type="match status" value="1"/>
</dbReference>
<dbReference type="SMART" id="SM00387">
    <property type="entry name" value="HATPase_c"/>
    <property type="match status" value="1"/>
</dbReference>
<dbReference type="EMBL" id="AP027081">
    <property type="protein sequence ID" value="BDU76944.1"/>
    <property type="molecule type" value="Genomic_DNA"/>
</dbReference>
<evidence type="ECO:0000256" key="3">
    <source>
        <dbReference type="ARBA" id="ARBA00012438"/>
    </source>
</evidence>
<dbReference type="GO" id="GO:0000155">
    <property type="term" value="F:phosphorelay sensor kinase activity"/>
    <property type="evidence" value="ECO:0007669"/>
    <property type="project" value="InterPro"/>
</dbReference>
<keyword evidence="8" id="KW-0418">Kinase</keyword>
<accession>A0AA48GSP0</accession>
<dbReference type="Gene3D" id="1.10.287.130">
    <property type="match status" value="1"/>
</dbReference>
<comment type="subcellular location">
    <subcellularLocation>
        <location evidence="2">Membrane</location>
        <topology evidence="2">Multi-pass membrane protein</topology>
    </subcellularLocation>
</comment>
<evidence type="ECO:0000313" key="15">
    <source>
        <dbReference type="EMBL" id="BDU76944.1"/>
    </source>
</evidence>
<dbReference type="InterPro" id="IPR003594">
    <property type="entry name" value="HATPase_dom"/>
</dbReference>
<dbReference type="Proteomes" id="UP001228113">
    <property type="component" value="Chromosome"/>
</dbReference>
<feature type="transmembrane region" description="Helical" evidence="13">
    <location>
        <begin position="118"/>
        <end position="140"/>
    </location>
</feature>
<reference evidence="15" key="1">
    <citation type="journal article" date="2023" name="Int. J. Syst. Evol. Microbiol.">
        <title>Mesoterricola silvestris gen. nov., sp. nov., Mesoterricola sediminis sp. nov., Geothrix oryzae sp. nov., Geothrix edaphica sp. nov., Geothrix rubra sp. nov., and Geothrix limicola sp. nov., six novel members of Acidobacteriota isolated from soils.</title>
        <authorList>
            <person name="Itoh H."/>
            <person name="Sugisawa Y."/>
            <person name="Mise K."/>
            <person name="Xu Z."/>
            <person name="Kuniyasu M."/>
            <person name="Ushijima N."/>
            <person name="Kawano K."/>
            <person name="Kobayashi E."/>
            <person name="Shiratori Y."/>
            <person name="Masuda Y."/>
            <person name="Senoo K."/>
        </authorList>
    </citation>
    <scope>NUCLEOTIDE SEQUENCE</scope>
    <source>
        <strain evidence="15">W786</strain>
    </source>
</reference>
<dbReference type="Pfam" id="PF02518">
    <property type="entry name" value="HATPase_c"/>
    <property type="match status" value="1"/>
</dbReference>
<dbReference type="Pfam" id="PF00512">
    <property type="entry name" value="HisKA"/>
    <property type="match status" value="1"/>
</dbReference>
<evidence type="ECO:0000256" key="8">
    <source>
        <dbReference type="ARBA" id="ARBA00022777"/>
    </source>
</evidence>
<evidence type="ECO:0000256" key="5">
    <source>
        <dbReference type="ARBA" id="ARBA00022679"/>
    </source>
</evidence>
<sequence>MTEGPKGASLGSFYDFLADAIRIHPGPPGVAAWSCVPAFLALVLILAVLRNSGVYENSILLGFGNLVLTGGGSAAVAWLLWRAFLAQGNPGMLLLGCGAAAWGASGLASLVGGYGPNVLITVHNLAILLSALFQLGGALYPPGAPGVPPERRPGLVAAGAAAVAFGIGLVVVATLQGATVPFFIPGEGGTLIRQMVLIAAMGALAITAVAVGRPGFGDGSPFSAWYGLAVWMVLIGLLGILLQRQAATWLGWVGRVAQFLGGAFLLLAALSADAEAPRLPTRGLPSLYRYGVACVAVAAAFALHLPFGFELETGIALMLFIPAPGLSALYGGLGPGLAATLASAILANYFWMGPRGFTLPRTSEGLALAVFVLSCLTLVLATTALQQAHARAAKAEADSREAAERARGEAALRETVRQLTRTNRELELFAYVASHDLQEPLRMVRAYVGRLEHCLGADLDGRARQYLTIVQEAAGTLSVLIEDLLAYARLGWQVTETAPVDLGVCAARALRGLEAQVEAAGARVELDALPRASGDAALLTQVFHNLLANALKFRKGPGPRIRVGARAGAVFVQDDGIGLDPAHAERIFEVFQRLHPRERFPGSGIGLSLCKKIVEGHGGRIWVESAPGEGATFFFQLPGPEDPA</sequence>
<comment type="catalytic activity">
    <reaction evidence="1">
        <text>ATP + protein L-histidine = ADP + protein N-phospho-L-histidine.</text>
        <dbReference type="EC" id="2.7.13.3"/>
    </reaction>
</comment>
<dbReference type="Gene3D" id="3.30.565.10">
    <property type="entry name" value="Histidine kinase-like ATPase, C-terminal domain"/>
    <property type="match status" value="1"/>
</dbReference>
<evidence type="ECO:0000259" key="14">
    <source>
        <dbReference type="PROSITE" id="PS50109"/>
    </source>
</evidence>
<evidence type="ECO:0000313" key="16">
    <source>
        <dbReference type="Proteomes" id="UP001228113"/>
    </source>
</evidence>